<keyword evidence="2" id="KW-1133">Transmembrane helix</keyword>
<evidence type="ECO:0000313" key="4">
    <source>
        <dbReference type="EMBL" id="ATQ45121.1"/>
    </source>
</evidence>
<dbReference type="Proteomes" id="UP000228945">
    <property type="component" value="Chromosome"/>
</dbReference>
<feature type="transmembrane region" description="Helical" evidence="2">
    <location>
        <begin position="138"/>
        <end position="158"/>
    </location>
</feature>
<dbReference type="OrthoDB" id="7429094at2"/>
<sequence length="167" mass="18166">MVECLERRGGDHPAEVPDHRRNRHDRSSFRGADARQPPIDAQPEGSMLARPLRIAIFILGCAIILWLSLAPSDELPLANVWDKLKHSAAYAVLTLAGAAAFPRWIPLVALALFGFGVVVELIQAAMPYGRQGDVRDALANTIGIAVGAGLTLLIREWVMVKSRARGE</sequence>
<protein>
    <recommendedName>
        <fullName evidence="3">VanZ-like domain-containing protein</fullName>
    </recommendedName>
</protein>
<name>A0A2D2B4C1_9CAUL</name>
<feature type="compositionally biased region" description="Basic and acidic residues" evidence="1">
    <location>
        <begin position="1"/>
        <end position="19"/>
    </location>
</feature>
<dbReference type="Pfam" id="PF04892">
    <property type="entry name" value="VanZ"/>
    <property type="match status" value="1"/>
</dbReference>
<proteinExistence type="predicted"/>
<organism evidence="4 5">
    <name type="scientific">Caulobacter mirabilis</name>
    <dbReference type="NCBI Taxonomy" id="69666"/>
    <lineage>
        <taxon>Bacteria</taxon>
        <taxon>Pseudomonadati</taxon>
        <taxon>Pseudomonadota</taxon>
        <taxon>Alphaproteobacteria</taxon>
        <taxon>Caulobacterales</taxon>
        <taxon>Caulobacteraceae</taxon>
        <taxon>Caulobacter</taxon>
    </lineage>
</organism>
<reference evidence="4 5" key="1">
    <citation type="submission" date="2017-10" db="EMBL/GenBank/DDBJ databases">
        <title>Genome sequence of Caulobacter mirabilis FWC38.</title>
        <authorList>
            <person name="Fiebig A."/>
            <person name="Crosson S."/>
        </authorList>
    </citation>
    <scope>NUCLEOTIDE SEQUENCE [LARGE SCALE GENOMIC DNA]</scope>
    <source>
        <strain evidence="4 5">FWC 38</strain>
    </source>
</reference>
<dbReference type="PANTHER" id="PTHR28008">
    <property type="entry name" value="DOMAIN PROTEIN, PUTATIVE (AFU_ORTHOLOGUE AFUA_3G10980)-RELATED"/>
    <property type="match status" value="1"/>
</dbReference>
<feature type="region of interest" description="Disordered" evidence="1">
    <location>
        <begin position="1"/>
        <end position="43"/>
    </location>
</feature>
<dbReference type="KEGG" id="cmb:CSW64_19410"/>
<evidence type="ECO:0000256" key="1">
    <source>
        <dbReference type="SAM" id="MobiDB-lite"/>
    </source>
</evidence>
<dbReference type="PANTHER" id="PTHR28008:SF1">
    <property type="entry name" value="DOMAIN PROTEIN, PUTATIVE (AFU_ORTHOLOGUE AFUA_3G10980)-RELATED"/>
    <property type="match status" value="1"/>
</dbReference>
<dbReference type="InterPro" id="IPR006976">
    <property type="entry name" value="VanZ-like"/>
</dbReference>
<gene>
    <name evidence="4" type="ORF">CSW64_19410</name>
</gene>
<evidence type="ECO:0000313" key="5">
    <source>
        <dbReference type="Proteomes" id="UP000228945"/>
    </source>
</evidence>
<keyword evidence="2" id="KW-0472">Membrane</keyword>
<evidence type="ECO:0000259" key="3">
    <source>
        <dbReference type="Pfam" id="PF04892"/>
    </source>
</evidence>
<feature type="transmembrane region" description="Helical" evidence="2">
    <location>
        <begin position="54"/>
        <end position="72"/>
    </location>
</feature>
<accession>A0A2D2B4C1</accession>
<dbReference type="AlphaFoldDB" id="A0A2D2B4C1"/>
<keyword evidence="5" id="KW-1185">Reference proteome</keyword>
<evidence type="ECO:0000256" key="2">
    <source>
        <dbReference type="SAM" id="Phobius"/>
    </source>
</evidence>
<keyword evidence="2" id="KW-0812">Transmembrane</keyword>
<feature type="transmembrane region" description="Helical" evidence="2">
    <location>
        <begin position="108"/>
        <end position="126"/>
    </location>
</feature>
<feature type="domain" description="VanZ-like" evidence="3">
    <location>
        <begin position="88"/>
        <end position="154"/>
    </location>
</feature>
<dbReference type="EMBL" id="CP024201">
    <property type="protein sequence ID" value="ATQ45121.1"/>
    <property type="molecule type" value="Genomic_DNA"/>
</dbReference>